<dbReference type="InterPro" id="IPR004113">
    <property type="entry name" value="FAD-bd_oxidored_4_C"/>
</dbReference>
<sequence>MKAPFLELKLGAAGIEAMKAIKSSFDPLNIMNPGKIFAKESRKRVVISN</sequence>
<organism evidence="4 5">
    <name type="scientific">Peribacillus deserti</name>
    <dbReference type="NCBI Taxonomy" id="673318"/>
    <lineage>
        <taxon>Bacteria</taxon>
        <taxon>Bacillati</taxon>
        <taxon>Bacillota</taxon>
        <taxon>Bacilli</taxon>
        <taxon>Bacillales</taxon>
        <taxon>Bacillaceae</taxon>
        <taxon>Peribacillus</taxon>
    </lineage>
</organism>
<reference evidence="4 5" key="1">
    <citation type="submission" date="2021-01" db="EMBL/GenBank/DDBJ databases">
        <title>Genomic Encyclopedia of Type Strains, Phase IV (KMG-IV): sequencing the most valuable type-strain genomes for metagenomic binning, comparative biology and taxonomic classification.</title>
        <authorList>
            <person name="Goeker M."/>
        </authorList>
    </citation>
    <scope>NUCLEOTIDE SEQUENCE [LARGE SCALE GENOMIC DNA]</scope>
    <source>
        <strain evidence="4 5">DSM 105482</strain>
    </source>
</reference>
<gene>
    <name evidence="4" type="ORF">JOC77_002546</name>
</gene>
<evidence type="ECO:0000313" key="5">
    <source>
        <dbReference type="Proteomes" id="UP000823486"/>
    </source>
</evidence>
<evidence type="ECO:0000256" key="2">
    <source>
        <dbReference type="ARBA" id="ARBA00022827"/>
    </source>
</evidence>
<dbReference type="EMBL" id="JAFBFI010000010">
    <property type="protein sequence ID" value="MBM7693107.1"/>
    <property type="molecule type" value="Genomic_DNA"/>
</dbReference>
<dbReference type="Proteomes" id="UP000823486">
    <property type="component" value="Unassembled WGS sequence"/>
</dbReference>
<accession>A0ABS2QIX2</accession>
<evidence type="ECO:0000256" key="1">
    <source>
        <dbReference type="ARBA" id="ARBA00022630"/>
    </source>
</evidence>
<keyword evidence="1" id="KW-0285">Flavoprotein</keyword>
<comment type="caution">
    <text evidence="4">The sequence shown here is derived from an EMBL/GenBank/DDBJ whole genome shotgun (WGS) entry which is preliminary data.</text>
</comment>
<dbReference type="Pfam" id="PF02913">
    <property type="entry name" value="FAD-oxidase_C"/>
    <property type="match status" value="1"/>
</dbReference>
<proteinExistence type="predicted"/>
<evidence type="ECO:0000259" key="3">
    <source>
        <dbReference type="Pfam" id="PF02913"/>
    </source>
</evidence>
<name>A0ABS2QIX2_9BACI</name>
<protein>
    <submittedName>
        <fullName evidence="4">FAD/FMN-containing dehydrogenase</fullName>
    </submittedName>
</protein>
<dbReference type="InterPro" id="IPR016171">
    <property type="entry name" value="Vanillyl_alc_oxidase_C-sub2"/>
</dbReference>
<keyword evidence="5" id="KW-1185">Reference proteome</keyword>
<dbReference type="Gene3D" id="1.10.45.10">
    <property type="entry name" value="Vanillyl-alcohol Oxidase, Chain A, domain 4"/>
    <property type="match status" value="1"/>
</dbReference>
<evidence type="ECO:0000313" key="4">
    <source>
        <dbReference type="EMBL" id="MBM7693107.1"/>
    </source>
</evidence>
<feature type="domain" description="FAD-binding oxidoreductase/transferase type 4 C-terminal" evidence="3">
    <location>
        <begin position="1"/>
        <end position="36"/>
    </location>
</feature>
<dbReference type="InterPro" id="IPR016164">
    <property type="entry name" value="FAD-linked_Oxase-like_C"/>
</dbReference>
<dbReference type="SUPFAM" id="SSF55103">
    <property type="entry name" value="FAD-linked oxidases, C-terminal domain"/>
    <property type="match status" value="1"/>
</dbReference>
<keyword evidence="2" id="KW-0274">FAD</keyword>